<evidence type="ECO:0000313" key="2">
    <source>
        <dbReference type="EMBL" id="CAK9082802.1"/>
    </source>
</evidence>
<keyword evidence="1" id="KW-0472">Membrane</keyword>
<accession>A0ABP0Q4V1</accession>
<evidence type="ECO:0000313" key="3">
    <source>
        <dbReference type="Proteomes" id="UP001642484"/>
    </source>
</evidence>
<organism evidence="2 3">
    <name type="scientific">Durusdinium trenchii</name>
    <dbReference type="NCBI Taxonomy" id="1381693"/>
    <lineage>
        <taxon>Eukaryota</taxon>
        <taxon>Sar</taxon>
        <taxon>Alveolata</taxon>
        <taxon>Dinophyceae</taxon>
        <taxon>Suessiales</taxon>
        <taxon>Symbiodiniaceae</taxon>
        <taxon>Durusdinium</taxon>
    </lineage>
</organism>
<sequence>MMLERGLMRDDHVSPMDGCEGGHFSLKPDELESDGHELTRCQRCGIGTLCLVLTCYFLPMLSFIPLALFGGVQTPSPWQGQYNKDAPVPVMPSKEMPSGRWYWNLPLVSLILVDLDLQEIFVPV</sequence>
<gene>
    <name evidence="2" type="ORF">CCMP2556_LOCUS40421</name>
</gene>
<evidence type="ECO:0000256" key="1">
    <source>
        <dbReference type="SAM" id="Phobius"/>
    </source>
</evidence>
<dbReference type="EMBL" id="CAXAMN010023962">
    <property type="protein sequence ID" value="CAK9082802.1"/>
    <property type="molecule type" value="Genomic_DNA"/>
</dbReference>
<keyword evidence="1" id="KW-0812">Transmembrane</keyword>
<feature type="transmembrane region" description="Helical" evidence="1">
    <location>
        <begin position="46"/>
        <end position="68"/>
    </location>
</feature>
<dbReference type="Proteomes" id="UP001642484">
    <property type="component" value="Unassembled WGS sequence"/>
</dbReference>
<protein>
    <submittedName>
        <fullName evidence="2">Uncharacterized protein</fullName>
    </submittedName>
</protein>
<keyword evidence="1" id="KW-1133">Transmembrane helix</keyword>
<proteinExistence type="predicted"/>
<reference evidence="2 3" key="1">
    <citation type="submission" date="2024-02" db="EMBL/GenBank/DDBJ databases">
        <authorList>
            <person name="Chen Y."/>
            <person name="Shah S."/>
            <person name="Dougan E. K."/>
            <person name="Thang M."/>
            <person name="Chan C."/>
        </authorList>
    </citation>
    <scope>NUCLEOTIDE SEQUENCE [LARGE SCALE GENOMIC DNA]</scope>
</reference>
<name>A0ABP0Q4V1_9DINO</name>
<comment type="caution">
    <text evidence="2">The sequence shown here is derived from an EMBL/GenBank/DDBJ whole genome shotgun (WGS) entry which is preliminary data.</text>
</comment>
<keyword evidence="3" id="KW-1185">Reference proteome</keyword>